<reference evidence="1 2" key="1">
    <citation type="submission" date="2024-01" db="EMBL/GenBank/DDBJ databases">
        <authorList>
            <person name="Waweru B."/>
        </authorList>
    </citation>
    <scope>NUCLEOTIDE SEQUENCE [LARGE SCALE GENOMIC DNA]</scope>
</reference>
<dbReference type="Proteomes" id="UP001314170">
    <property type="component" value="Unassembled WGS sequence"/>
</dbReference>
<keyword evidence="2" id="KW-1185">Reference proteome</keyword>
<organism evidence="1 2">
    <name type="scientific">Dovyalis caffra</name>
    <dbReference type="NCBI Taxonomy" id="77055"/>
    <lineage>
        <taxon>Eukaryota</taxon>
        <taxon>Viridiplantae</taxon>
        <taxon>Streptophyta</taxon>
        <taxon>Embryophyta</taxon>
        <taxon>Tracheophyta</taxon>
        <taxon>Spermatophyta</taxon>
        <taxon>Magnoliopsida</taxon>
        <taxon>eudicotyledons</taxon>
        <taxon>Gunneridae</taxon>
        <taxon>Pentapetalae</taxon>
        <taxon>rosids</taxon>
        <taxon>fabids</taxon>
        <taxon>Malpighiales</taxon>
        <taxon>Salicaceae</taxon>
        <taxon>Flacourtieae</taxon>
        <taxon>Dovyalis</taxon>
    </lineage>
</organism>
<dbReference type="EMBL" id="CAWUPB010000903">
    <property type="protein sequence ID" value="CAK7328795.1"/>
    <property type="molecule type" value="Genomic_DNA"/>
</dbReference>
<accession>A0AAV1R8J1</accession>
<gene>
    <name evidence="1" type="ORF">DCAF_LOCUS6538</name>
</gene>
<evidence type="ECO:0000313" key="2">
    <source>
        <dbReference type="Proteomes" id="UP001314170"/>
    </source>
</evidence>
<sequence>MGPLPLLRMPNFFGDRVETIPIDPWGTPLIPTVLALPSSRFAYENEKQRASSGIETPFEPNSLAYDGIPIALCLPSFRVTYHSHLVSRDHIPRTIPTASTKKLASRNEKSKTDLRRARFGQMVTTLNTWNWKCDGDLVHS</sequence>
<name>A0AAV1R8J1_9ROSI</name>
<evidence type="ECO:0000313" key="1">
    <source>
        <dbReference type="EMBL" id="CAK7328795.1"/>
    </source>
</evidence>
<proteinExistence type="predicted"/>
<protein>
    <submittedName>
        <fullName evidence="1">Uncharacterized protein</fullName>
    </submittedName>
</protein>
<comment type="caution">
    <text evidence="1">The sequence shown here is derived from an EMBL/GenBank/DDBJ whole genome shotgun (WGS) entry which is preliminary data.</text>
</comment>
<dbReference type="AlphaFoldDB" id="A0AAV1R8J1"/>